<sequence length="513" mass="57088">MFVKDLESLKYGELQKLAKGAGIKANQKIDKLMKALKEHYLETENCQPKCHNDVSTSNEGKGSVAGVTNSAFAIKKDTTQITTHGTARKNIKAPSTTLSAKMANFQSPSVETVKSSGNKCTRKRRRTFELDEPTLSAQNTPTLDDHSEKRITRQRSSETKVEVVVGQEKPAKKRVRRDTYNKDDSSQESSDEQVPARPSSSSPGTRAMIDEIDTALPSAERKEKLLSALEKKIKNKASSNTPVQNSTNQPSQIPRFMAFLAKKKEDQKPPTPGNKNWTKIHNKEFSKFDSLDIYLEKKQQRIGKLTGSAKQPAAAVQSKRRMAKIVKPVSRPQVAAVRPFVPSVTSTTNITFNFSKTPVAHTVKSPANKKLNDVLVTKDISQTPRAQVSMASSKKTVVPGSRATPYVFTGNQNLNNTTTASSKKTFDLKASLAKPLSYRPHTGKLQLLDFNKTQSTLTAVPQPEKEKLERPSRQAMASKTRPINTKNVRRVEQLDRRNNQKYIDMMKRRGLLA</sequence>
<comment type="subcellular location">
    <subcellularLocation>
        <location evidence="2">Cytoplasm</location>
        <location evidence="2">Cytoskeleton</location>
        <location evidence="2">Spindle</location>
    </subcellularLocation>
    <subcellularLocation>
        <location evidence="1">Nucleus</location>
    </subcellularLocation>
</comment>
<evidence type="ECO:0000256" key="2">
    <source>
        <dbReference type="ARBA" id="ARBA00004186"/>
    </source>
</evidence>
<comment type="similarity">
    <text evidence="3">Belongs to the NUSAP family.</text>
</comment>
<evidence type="ECO:0000256" key="6">
    <source>
        <dbReference type="ARBA" id="ARBA00022701"/>
    </source>
</evidence>
<dbReference type="GO" id="GO:0072686">
    <property type="term" value="C:mitotic spindle"/>
    <property type="evidence" value="ECO:0007669"/>
    <property type="project" value="TreeGrafter"/>
</dbReference>
<dbReference type="GO" id="GO:0000281">
    <property type="term" value="P:mitotic cytokinesis"/>
    <property type="evidence" value="ECO:0007669"/>
    <property type="project" value="InterPro"/>
</dbReference>
<keyword evidence="5" id="KW-0132">Cell division</keyword>
<dbReference type="PANTHER" id="PTHR15874:SF1">
    <property type="entry name" value="NUCLEOLAR AND SPINDLE-ASSOCIATED PROTEIN 1"/>
    <property type="match status" value="1"/>
</dbReference>
<reference evidence="13" key="1">
    <citation type="submission" date="2014-12" db="EMBL/GenBank/DDBJ databases">
        <title>Insight into the proteome of Arion vulgaris.</title>
        <authorList>
            <person name="Aradska J."/>
            <person name="Bulat T."/>
            <person name="Smidak R."/>
            <person name="Sarate P."/>
            <person name="Gangsoo J."/>
            <person name="Sialana F."/>
            <person name="Bilban M."/>
            <person name="Lubec G."/>
        </authorList>
    </citation>
    <scope>NUCLEOTIDE SEQUENCE</scope>
    <source>
        <tissue evidence="13">Skin</tissue>
    </source>
</reference>
<name>A0A0B7BPN8_9EUPU</name>
<keyword evidence="7" id="KW-0498">Mitosis</keyword>
<evidence type="ECO:0000256" key="5">
    <source>
        <dbReference type="ARBA" id="ARBA00022618"/>
    </source>
</evidence>
<keyword evidence="8" id="KW-0238">DNA-binding</keyword>
<evidence type="ECO:0000256" key="12">
    <source>
        <dbReference type="SAM" id="MobiDB-lite"/>
    </source>
</evidence>
<dbReference type="GO" id="GO:0007076">
    <property type="term" value="P:mitotic chromosome condensation"/>
    <property type="evidence" value="ECO:0007669"/>
    <property type="project" value="TreeGrafter"/>
</dbReference>
<evidence type="ECO:0000256" key="11">
    <source>
        <dbReference type="ARBA" id="ARBA00023306"/>
    </source>
</evidence>
<evidence type="ECO:0000256" key="7">
    <source>
        <dbReference type="ARBA" id="ARBA00022776"/>
    </source>
</evidence>
<gene>
    <name evidence="13" type="primary">ORF200205</name>
</gene>
<dbReference type="PANTHER" id="PTHR15874">
    <property type="entry name" value="NUCLEOLAR AND SPINDLE-ASSOCIATED PROTEIN 1"/>
    <property type="match status" value="1"/>
</dbReference>
<evidence type="ECO:0000256" key="3">
    <source>
        <dbReference type="ARBA" id="ARBA00009702"/>
    </source>
</evidence>
<dbReference type="GO" id="GO:0040001">
    <property type="term" value="P:establishment of mitotic spindle localization"/>
    <property type="evidence" value="ECO:0007669"/>
    <property type="project" value="InterPro"/>
</dbReference>
<keyword evidence="6" id="KW-0493">Microtubule</keyword>
<protein>
    <recommendedName>
        <fullName evidence="14">Nucleolar and spindle-associated protein 1</fullName>
    </recommendedName>
</protein>
<feature type="compositionally biased region" description="Polar residues" evidence="12">
    <location>
        <begin position="108"/>
        <end position="119"/>
    </location>
</feature>
<dbReference type="EMBL" id="HACG01047461">
    <property type="protein sequence ID" value="CEK94326.1"/>
    <property type="molecule type" value="Transcribed_RNA"/>
</dbReference>
<proteinExistence type="inferred from homology"/>
<keyword evidence="10" id="KW-0539">Nucleus</keyword>
<dbReference type="GO" id="GO:0003677">
    <property type="term" value="F:DNA binding"/>
    <property type="evidence" value="ECO:0007669"/>
    <property type="project" value="UniProtKB-KW"/>
</dbReference>
<evidence type="ECO:0000256" key="9">
    <source>
        <dbReference type="ARBA" id="ARBA00023212"/>
    </source>
</evidence>
<evidence type="ECO:0000313" key="13">
    <source>
        <dbReference type="EMBL" id="CEK94326.1"/>
    </source>
</evidence>
<keyword evidence="11" id="KW-0131">Cell cycle</keyword>
<dbReference type="AlphaFoldDB" id="A0A0B7BPN8"/>
<keyword evidence="9" id="KW-0206">Cytoskeleton</keyword>
<evidence type="ECO:0008006" key="14">
    <source>
        <dbReference type="Google" id="ProtNLM"/>
    </source>
</evidence>
<accession>A0A0B7BPN8</accession>
<feature type="region of interest" description="Disordered" evidence="12">
    <location>
        <begin position="108"/>
        <end position="208"/>
    </location>
</feature>
<evidence type="ECO:0000256" key="1">
    <source>
        <dbReference type="ARBA" id="ARBA00004123"/>
    </source>
</evidence>
<dbReference type="Pfam" id="PF16006">
    <property type="entry name" value="NUSAP"/>
    <property type="match status" value="2"/>
</dbReference>
<dbReference type="GO" id="GO:0005730">
    <property type="term" value="C:nucleolus"/>
    <property type="evidence" value="ECO:0007669"/>
    <property type="project" value="TreeGrafter"/>
</dbReference>
<feature type="compositionally biased region" description="Basic and acidic residues" evidence="12">
    <location>
        <begin position="463"/>
        <end position="472"/>
    </location>
</feature>
<keyword evidence="4" id="KW-0963">Cytoplasm</keyword>
<dbReference type="GO" id="GO:0008017">
    <property type="term" value="F:microtubule binding"/>
    <property type="evidence" value="ECO:0007669"/>
    <property type="project" value="TreeGrafter"/>
</dbReference>
<feature type="region of interest" description="Disordered" evidence="12">
    <location>
        <begin position="459"/>
        <end position="479"/>
    </location>
</feature>
<organism evidence="13">
    <name type="scientific">Arion vulgaris</name>
    <dbReference type="NCBI Taxonomy" id="1028688"/>
    <lineage>
        <taxon>Eukaryota</taxon>
        <taxon>Metazoa</taxon>
        <taxon>Spiralia</taxon>
        <taxon>Lophotrochozoa</taxon>
        <taxon>Mollusca</taxon>
        <taxon>Gastropoda</taxon>
        <taxon>Heterobranchia</taxon>
        <taxon>Euthyneura</taxon>
        <taxon>Panpulmonata</taxon>
        <taxon>Eupulmonata</taxon>
        <taxon>Stylommatophora</taxon>
        <taxon>Helicina</taxon>
        <taxon>Arionoidea</taxon>
        <taxon>Arionidae</taxon>
        <taxon>Arion</taxon>
    </lineage>
</organism>
<evidence type="ECO:0000256" key="8">
    <source>
        <dbReference type="ARBA" id="ARBA00023125"/>
    </source>
</evidence>
<evidence type="ECO:0000256" key="10">
    <source>
        <dbReference type="ARBA" id="ARBA00023242"/>
    </source>
</evidence>
<dbReference type="InterPro" id="IPR026756">
    <property type="entry name" value="NuSAP"/>
</dbReference>
<feature type="compositionally biased region" description="Basic and acidic residues" evidence="12">
    <location>
        <begin position="143"/>
        <end position="161"/>
    </location>
</feature>
<dbReference type="GO" id="GO:0005874">
    <property type="term" value="C:microtubule"/>
    <property type="evidence" value="ECO:0007669"/>
    <property type="project" value="UniProtKB-KW"/>
</dbReference>
<evidence type="ECO:0000256" key="4">
    <source>
        <dbReference type="ARBA" id="ARBA00022490"/>
    </source>
</evidence>